<dbReference type="Proteomes" id="UP000605201">
    <property type="component" value="Unassembled WGS sequence"/>
</dbReference>
<comment type="caution">
    <text evidence="1">The sequence shown here is derived from an EMBL/GenBank/DDBJ whole genome shotgun (WGS) entry which is preliminary data.</text>
</comment>
<name>A0A8J6NZP1_9BACT</name>
<dbReference type="EMBL" id="JACNIG010000257">
    <property type="protein sequence ID" value="MBC8432969.1"/>
    <property type="molecule type" value="Genomic_DNA"/>
</dbReference>
<dbReference type="InterPro" id="IPR038763">
    <property type="entry name" value="DHH_sf"/>
</dbReference>
<dbReference type="SUPFAM" id="SSF64182">
    <property type="entry name" value="DHH phosphoesterases"/>
    <property type="match status" value="1"/>
</dbReference>
<evidence type="ECO:0000313" key="2">
    <source>
        <dbReference type="Proteomes" id="UP000605201"/>
    </source>
</evidence>
<dbReference type="PIRSF" id="PIRSF028235">
    <property type="entry name" value="UCP028235"/>
    <property type="match status" value="1"/>
</dbReference>
<sequence>MRLITRSDFDGLVCATILDELGIIDKILYVHPKDLQDNKIEVTENDVLANVPLVEGCGLWFDHHSSEQERLQLEGKFKGACEEAPSAAHVIYKYYMANEEYAKKLKKFEELIKAVDIADSAQYTKEDILNPQGWMMLAFIADPRTGLGYHHDFRVSNFDLMRSLPWLLRTKSIEKIMALPDVKERVNVYRAESKQFQDFIKKHARIEGNAIVLDFRGIKDIPSGNRFIEYTLYPDQNISVRLVDGKNREFVMISVGHSIINRTSSVNVGSLALKYGGGGHKQVGTCQVPYEEADTVIKEILAAINS</sequence>
<dbReference type="InterPro" id="IPR016877">
    <property type="entry name" value="UCP028235"/>
</dbReference>
<reference evidence="1 2" key="1">
    <citation type="submission" date="2020-08" db="EMBL/GenBank/DDBJ databases">
        <title>Bridging the membrane lipid divide: bacteria of the FCB group superphylum have the potential to synthesize archaeal ether lipids.</title>
        <authorList>
            <person name="Villanueva L."/>
            <person name="Von Meijenfeldt F.A.B."/>
            <person name="Westbye A.B."/>
            <person name="Yadav S."/>
            <person name="Hopmans E.C."/>
            <person name="Dutilh B.E."/>
            <person name="Sinninghe Damste J.S."/>
        </authorList>
    </citation>
    <scope>NUCLEOTIDE SEQUENCE [LARGE SCALE GENOMIC DNA]</scope>
    <source>
        <strain evidence="1">NIOZ-UU17</strain>
    </source>
</reference>
<dbReference type="Gene3D" id="3.10.310.30">
    <property type="match status" value="1"/>
</dbReference>
<accession>A0A8J6NZP1</accession>
<evidence type="ECO:0000313" key="1">
    <source>
        <dbReference type="EMBL" id="MBC8432969.1"/>
    </source>
</evidence>
<protein>
    <submittedName>
        <fullName evidence="1">Exopolyphosphatase</fullName>
    </submittedName>
</protein>
<dbReference type="AlphaFoldDB" id="A0A8J6NZP1"/>
<gene>
    <name evidence="1" type="ORF">H8D96_13745</name>
</gene>
<proteinExistence type="predicted"/>
<organism evidence="1 2">
    <name type="scientific">Candidatus Desulfatibia vada</name>
    <dbReference type="NCBI Taxonomy" id="2841696"/>
    <lineage>
        <taxon>Bacteria</taxon>
        <taxon>Pseudomonadati</taxon>
        <taxon>Thermodesulfobacteriota</taxon>
        <taxon>Desulfobacteria</taxon>
        <taxon>Desulfobacterales</taxon>
        <taxon>Desulfobacterales incertae sedis</taxon>
        <taxon>Candidatus Desulfatibia</taxon>
    </lineage>
</organism>